<protein>
    <submittedName>
        <fullName evidence="1">Uncharacterized protein</fullName>
    </submittedName>
</protein>
<dbReference type="Proteomes" id="UP001196413">
    <property type="component" value="Unassembled WGS sequence"/>
</dbReference>
<proteinExistence type="predicted"/>
<comment type="caution">
    <text evidence="1">The sequence shown here is derived from an EMBL/GenBank/DDBJ whole genome shotgun (WGS) entry which is preliminary data.</text>
</comment>
<evidence type="ECO:0000313" key="1">
    <source>
        <dbReference type="EMBL" id="KAJ1346755.1"/>
    </source>
</evidence>
<evidence type="ECO:0000313" key="2">
    <source>
        <dbReference type="Proteomes" id="UP001196413"/>
    </source>
</evidence>
<accession>A0AAD5LUE3</accession>
<gene>
    <name evidence="1" type="ORF">KIN20_001652</name>
</gene>
<keyword evidence="2" id="KW-1185">Reference proteome</keyword>
<organism evidence="1 2">
    <name type="scientific">Parelaphostrongylus tenuis</name>
    <name type="common">Meningeal worm</name>
    <dbReference type="NCBI Taxonomy" id="148309"/>
    <lineage>
        <taxon>Eukaryota</taxon>
        <taxon>Metazoa</taxon>
        <taxon>Ecdysozoa</taxon>
        <taxon>Nematoda</taxon>
        <taxon>Chromadorea</taxon>
        <taxon>Rhabditida</taxon>
        <taxon>Rhabditina</taxon>
        <taxon>Rhabditomorpha</taxon>
        <taxon>Strongyloidea</taxon>
        <taxon>Metastrongylidae</taxon>
        <taxon>Parelaphostrongylus</taxon>
    </lineage>
</organism>
<dbReference type="EMBL" id="JAHQIW010000220">
    <property type="protein sequence ID" value="KAJ1346755.1"/>
    <property type="molecule type" value="Genomic_DNA"/>
</dbReference>
<name>A0AAD5LUE3_PARTN</name>
<reference evidence="1" key="1">
    <citation type="submission" date="2021-06" db="EMBL/GenBank/DDBJ databases">
        <title>Parelaphostrongylus tenuis whole genome reference sequence.</title>
        <authorList>
            <person name="Garwood T.J."/>
            <person name="Larsen P.A."/>
            <person name="Fountain-Jones N.M."/>
            <person name="Garbe J.R."/>
            <person name="Macchietto M.G."/>
            <person name="Kania S.A."/>
            <person name="Gerhold R.W."/>
            <person name="Richards J.E."/>
            <person name="Wolf T.M."/>
        </authorList>
    </citation>
    <scope>NUCLEOTIDE SEQUENCE</scope>
    <source>
        <strain evidence="1">MNPRO001-30</strain>
        <tissue evidence="1">Meninges</tissue>
    </source>
</reference>
<sequence length="121" mass="13764">MDKKEVALITIAHSSSIDPATEKFEANVSCQKKGVRRPHRPNCCALLIHQEDKQMMKVYGSYLPSEMALRPLTNRILETTEKRVRFTECCRKLAEEENFANARQKLSESTQGAVCVETFSD</sequence>
<dbReference type="AlphaFoldDB" id="A0AAD5LUE3"/>